<dbReference type="InterPro" id="IPR036397">
    <property type="entry name" value="RNaseH_sf"/>
</dbReference>
<dbReference type="InterPro" id="IPR026960">
    <property type="entry name" value="RVT-Znf"/>
</dbReference>
<dbReference type="CDD" id="cd06222">
    <property type="entry name" value="RNase_H_like"/>
    <property type="match status" value="1"/>
</dbReference>
<evidence type="ECO:0000313" key="3">
    <source>
        <dbReference type="EMBL" id="KAK3230518.1"/>
    </source>
</evidence>
<feature type="domain" description="Reverse transcriptase zinc-binding" evidence="2">
    <location>
        <begin position="243"/>
        <end position="310"/>
    </location>
</feature>
<gene>
    <name evidence="3" type="ORF">Dsin_002399</name>
</gene>
<dbReference type="AlphaFoldDB" id="A0AAE0B5R5"/>
<keyword evidence="4" id="KW-1185">Reference proteome</keyword>
<dbReference type="EMBL" id="JANJYJ010000001">
    <property type="protein sequence ID" value="KAK3230518.1"/>
    <property type="molecule type" value="Genomic_DNA"/>
</dbReference>
<dbReference type="GO" id="GO:0003676">
    <property type="term" value="F:nucleic acid binding"/>
    <property type="evidence" value="ECO:0007669"/>
    <property type="project" value="InterPro"/>
</dbReference>
<evidence type="ECO:0000313" key="4">
    <source>
        <dbReference type="Proteomes" id="UP001281410"/>
    </source>
</evidence>
<dbReference type="PANTHER" id="PTHR47074">
    <property type="entry name" value="BNAC02G40300D PROTEIN"/>
    <property type="match status" value="1"/>
</dbReference>
<proteinExistence type="predicted"/>
<accession>A0AAE0B5R5</accession>
<dbReference type="InterPro" id="IPR044730">
    <property type="entry name" value="RNase_H-like_dom_plant"/>
</dbReference>
<evidence type="ECO:0000259" key="1">
    <source>
        <dbReference type="Pfam" id="PF13456"/>
    </source>
</evidence>
<dbReference type="InterPro" id="IPR052929">
    <property type="entry name" value="RNase_H-like_EbsB-rel"/>
</dbReference>
<organism evidence="3 4">
    <name type="scientific">Dipteronia sinensis</name>
    <dbReference type="NCBI Taxonomy" id="43782"/>
    <lineage>
        <taxon>Eukaryota</taxon>
        <taxon>Viridiplantae</taxon>
        <taxon>Streptophyta</taxon>
        <taxon>Embryophyta</taxon>
        <taxon>Tracheophyta</taxon>
        <taxon>Spermatophyta</taxon>
        <taxon>Magnoliopsida</taxon>
        <taxon>eudicotyledons</taxon>
        <taxon>Gunneridae</taxon>
        <taxon>Pentapetalae</taxon>
        <taxon>rosids</taxon>
        <taxon>malvids</taxon>
        <taxon>Sapindales</taxon>
        <taxon>Sapindaceae</taxon>
        <taxon>Hippocastanoideae</taxon>
        <taxon>Acereae</taxon>
        <taxon>Dipteronia</taxon>
    </lineage>
</organism>
<comment type="caution">
    <text evidence="3">The sequence shown here is derived from an EMBL/GenBank/DDBJ whole genome shotgun (WGS) entry which is preliminary data.</text>
</comment>
<dbReference type="PANTHER" id="PTHR47074:SF11">
    <property type="entry name" value="REVERSE TRANSCRIPTASE-LIKE PROTEIN"/>
    <property type="match status" value="1"/>
</dbReference>
<dbReference type="Pfam" id="PF13456">
    <property type="entry name" value="RVT_3"/>
    <property type="match status" value="1"/>
</dbReference>
<dbReference type="InterPro" id="IPR012337">
    <property type="entry name" value="RNaseH-like_sf"/>
</dbReference>
<name>A0AAE0B5R5_9ROSI</name>
<feature type="domain" description="RNase H type-1" evidence="1">
    <location>
        <begin position="352"/>
        <end position="474"/>
    </location>
</feature>
<dbReference type="SUPFAM" id="SSF53098">
    <property type="entry name" value="Ribonuclease H-like"/>
    <property type="match status" value="1"/>
</dbReference>
<dbReference type="Proteomes" id="UP001281410">
    <property type="component" value="Unassembled WGS sequence"/>
</dbReference>
<evidence type="ECO:0000259" key="2">
    <source>
        <dbReference type="Pfam" id="PF13966"/>
    </source>
</evidence>
<dbReference type="Gene3D" id="3.30.420.10">
    <property type="entry name" value="Ribonuclease H-like superfamily/Ribonuclease H"/>
    <property type="match status" value="1"/>
</dbReference>
<dbReference type="GO" id="GO:0004523">
    <property type="term" value="F:RNA-DNA hybrid ribonuclease activity"/>
    <property type="evidence" value="ECO:0007669"/>
    <property type="project" value="InterPro"/>
</dbReference>
<dbReference type="InterPro" id="IPR002156">
    <property type="entry name" value="RNaseH_domain"/>
</dbReference>
<protein>
    <recommendedName>
        <fullName evidence="5">RNase H type-1 domain-containing protein</fullName>
    </recommendedName>
</protein>
<reference evidence="3" key="1">
    <citation type="journal article" date="2023" name="Plant J.">
        <title>Genome sequences and population genomics provide insights into the demographic history, inbreeding, and mutation load of two 'living fossil' tree species of Dipteronia.</title>
        <authorList>
            <person name="Feng Y."/>
            <person name="Comes H.P."/>
            <person name="Chen J."/>
            <person name="Zhu S."/>
            <person name="Lu R."/>
            <person name="Zhang X."/>
            <person name="Li P."/>
            <person name="Qiu J."/>
            <person name="Olsen K.M."/>
            <person name="Qiu Y."/>
        </authorList>
    </citation>
    <scope>NUCLEOTIDE SEQUENCE</scope>
    <source>
        <strain evidence="3">NBL</strain>
    </source>
</reference>
<dbReference type="Pfam" id="PF13966">
    <property type="entry name" value="zf-RVT"/>
    <property type="match status" value="1"/>
</dbReference>
<sequence length="502" mass="55852">MIFTRASERDCVTVEEVLERYAPVFGQVVNFQESAMCVSGKVAWSRACGLASLLGVKLVKCYKRYISLPSFADEEKKKIHWCNWSKLCCSKDMGGLGFRDLAIFIKALLAKHVWCLIHFPNSLAARVLKSIYFSDFSSLLADCKSGSSYLWKSFYWGGELLEAGSHWRIGSGDTASGEWNRRLISDSFIPDDANLILSLPCSSNITSNSLVWHSDKFGAYSVKSRYHLGCNLISSPSCSSLDSSESWWKYLWRMKIPSKVKIFLWRVSHNWIPIGCNLNKRRIPVDVFCHICCRRPETSFHALWCCPSLKQEFHRANSPEAKLHESADGVNERSSNSVASWSPPGSGLFRINCDATVDSGTGKVGLGIIIRDGVGVVLACRSMPIMAGFSPLISKALAILYGLLFALDVGLVLCLVETDAQVIANLLRNDADPFMEMGPVVHDIKMLLPSVSSGMVLFVPRKANRAAHSLAKFAFSLDNDKVWLEDCPFLYPIVDGDYPPQL</sequence>
<evidence type="ECO:0008006" key="5">
    <source>
        <dbReference type="Google" id="ProtNLM"/>
    </source>
</evidence>